<evidence type="ECO:0000313" key="1">
    <source>
        <dbReference type="EMBL" id="KAK4205705.1"/>
    </source>
</evidence>
<dbReference type="EMBL" id="MU863875">
    <property type="protein sequence ID" value="KAK4205705.1"/>
    <property type="molecule type" value="Genomic_DNA"/>
</dbReference>
<name>A0AAN7B2A3_9PEZI</name>
<reference evidence="1" key="2">
    <citation type="submission" date="2023-05" db="EMBL/GenBank/DDBJ databases">
        <authorList>
            <consortium name="Lawrence Berkeley National Laboratory"/>
            <person name="Steindorff A."/>
            <person name="Hensen N."/>
            <person name="Bonometti L."/>
            <person name="Westerberg I."/>
            <person name="Brannstrom I.O."/>
            <person name="Guillou S."/>
            <person name="Cros-Aarteil S."/>
            <person name="Calhoun S."/>
            <person name="Haridas S."/>
            <person name="Kuo A."/>
            <person name="Mondo S."/>
            <person name="Pangilinan J."/>
            <person name="Riley R."/>
            <person name="Labutti K."/>
            <person name="Andreopoulos B."/>
            <person name="Lipzen A."/>
            <person name="Chen C."/>
            <person name="Yanf M."/>
            <person name="Daum C."/>
            <person name="Ng V."/>
            <person name="Clum A."/>
            <person name="Ohm R."/>
            <person name="Martin F."/>
            <person name="Silar P."/>
            <person name="Natvig D."/>
            <person name="Lalanne C."/>
            <person name="Gautier V."/>
            <person name="Ament-Velasquez S.L."/>
            <person name="Kruys A."/>
            <person name="Hutchinson M.I."/>
            <person name="Powell A.J."/>
            <person name="Barry K."/>
            <person name="Miller A.N."/>
            <person name="Grigoriev I.V."/>
            <person name="Debuchy R."/>
            <person name="Gladieux P."/>
            <person name="Thoren M.H."/>
            <person name="Johannesson H."/>
        </authorList>
    </citation>
    <scope>NUCLEOTIDE SEQUENCE</scope>
    <source>
        <strain evidence="1">CBS 315.58</strain>
    </source>
</reference>
<organism evidence="1 2">
    <name type="scientific">Triangularia verruculosa</name>
    <dbReference type="NCBI Taxonomy" id="2587418"/>
    <lineage>
        <taxon>Eukaryota</taxon>
        <taxon>Fungi</taxon>
        <taxon>Dikarya</taxon>
        <taxon>Ascomycota</taxon>
        <taxon>Pezizomycotina</taxon>
        <taxon>Sordariomycetes</taxon>
        <taxon>Sordariomycetidae</taxon>
        <taxon>Sordariales</taxon>
        <taxon>Podosporaceae</taxon>
        <taxon>Triangularia</taxon>
    </lineage>
</organism>
<proteinExistence type="predicted"/>
<gene>
    <name evidence="1" type="ORF">QBC40DRAFT_312008</name>
</gene>
<reference evidence="1" key="1">
    <citation type="journal article" date="2023" name="Mol. Phylogenet. Evol.">
        <title>Genome-scale phylogeny and comparative genomics of the fungal order Sordariales.</title>
        <authorList>
            <person name="Hensen N."/>
            <person name="Bonometti L."/>
            <person name="Westerberg I."/>
            <person name="Brannstrom I.O."/>
            <person name="Guillou S."/>
            <person name="Cros-Aarteil S."/>
            <person name="Calhoun S."/>
            <person name="Haridas S."/>
            <person name="Kuo A."/>
            <person name="Mondo S."/>
            <person name="Pangilinan J."/>
            <person name="Riley R."/>
            <person name="LaButti K."/>
            <person name="Andreopoulos B."/>
            <person name="Lipzen A."/>
            <person name="Chen C."/>
            <person name="Yan M."/>
            <person name="Daum C."/>
            <person name="Ng V."/>
            <person name="Clum A."/>
            <person name="Steindorff A."/>
            <person name="Ohm R.A."/>
            <person name="Martin F."/>
            <person name="Silar P."/>
            <person name="Natvig D.O."/>
            <person name="Lalanne C."/>
            <person name="Gautier V."/>
            <person name="Ament-Velasquez S.L."/>
            <person name="Kruys A."/>
            <person name="Hutchinson M.I."/>
            <person name="Powell A.J."/>
            <person name="Barry K."/>
            <person name="Miller A.N."/>
            <person name="Grigoriev I.V."/>
            <person name="Debuchy R."/>
            <person name="Gladieux P."/>
            <person name="Hiltunen Thoren M."/>
            <person name="Johannesson H."/>
        </authorList>
    </citation>
    <scope>NUCLEOTIDE SEQUENCE</scope>
    <source>
        <strain evidence="1">CBS 315.58</strain>
    </source>
</reference>
<comment type="caution">
    <text evidence="1">The sequence shown here is derived from an EMBL/GenBank/DDBJ whole genome shotgun (WGS) entry which is preliminary data.</text>
</comment>
<protein>
    <submittedName>
        <fullName evidence="1">Uncharacterized protein</fullName>
    </submittedName>
</protein>
<dbReference type="Proteomes" id="UP001303160">
    <property type="component" value="Unassembled WGS sequence"/>
</dbReference>
<evidence type="ECO:0000313" key="2">
    <source>
        <dbReference type="Proteomes" id="UP001303160"/>
    </source>
</evidence>
<dbReference type="AlphaFoldDB" id="A0AAN7B2A3"/>
<keyword evidence="2" id="KW-1185">Reference proteome</keyword>
<sequence>MAVRPSSLDWLKLACFVEGNKFPSFCRLFIDSKGLSGMKLSLLFPRLLGVLPNDIDYKKGSRKVINLDDSSSDETYKKVAKAFRKPTPIQASSGPIVIPTPTGANTAITGVELAPGAEAWAMPSNSFHVTSVFQRPCSPVLKLVAGEELGISVNVNAKFLARQRKREVQARNAQDTEQGTPLTRHSYHHVVLRFKWGID</sequence>
<accession>A0AAN7B2A3</accession>